<proteinExistence type="predicted"/>
<keyword evidence="3" id="KW-1185">Reference proteome</keyword>
<reference evidence="3" key="1">
    <citation type="submission" date="2016-02" db="EMBL/GenBank/DDBJ databases">
        <title>Draft genome sequence of Microdochium bolleyi, a fungal endophyte of beachgrass.</title>
        <authorList>
            <consortium name="DOE Joint Genome Institute"/>
            <person name="David A.S."/>
            <person name="May G."/>
            <person name="Haridas S."/>
            <person name="Lim J."/>
            <person name="Wang M."/>
            <person name="Labutti K."/>
            <person name="Lipzen A."/>
            <person name="Barry K."/>
            <person name="Grigoriev I.V."/>
        </authorList>
    </citation>
    <scope>NUCLEOTIDE SEQUENCE [LARGE SCALE GENOMIC DNA]</scope>
    <source>
        <strain evidence="3">J235TASD1</strain>
    </source>
</reference>
<sequence>MIMTNESSFGISRRDACVHSTRIVHARRRWALVEQYQSRRNDKGPVRFSQSLTAQTPRPVTSITVYRHDLFAAFARPLAHIEHVLLDHLGRTAEQNVHQHCRVAMFRDMVEMSVTRSDALDDLLLAAHRQLVMSKRRERRRLQLSESATTRQRLPEEFKKGVKMNEDREGLRLRLKCMWSLREAMAEDLLASGNRSKGLAQHSSPTSPRLAATKNRNLKRNSVLGTSDGLWIRAGGGECLSRTIYAWPLDKSRGVFVNRLVDQDRKSNRSRPITIRPWG</sequence>
<evidence type="ECO:0000313" key="2">
    <source>
        <dbReference type="EMBL" id="KXJ85559.1"/>
    </source>
</evidence>
<protein>
    <submittedName>
        <fullName evidence="2">Uncharacterized protein</fullName>
    </submittedName>
</protein>
<dbReference type="EMBL" id="KQ964279">
    <property type="protein sequence ID" value="KXJ85559.1"/>
    <property type="molecule type" value="Genomic_DNA"/>
</dbReference>
<dbReference type="Proteomes" id="UP000070501">
    <property type="component" value="Unassembled WGS sequence"/>
</dbReference>
<dbReference type="AlphaFoldDB" id="A0A136ILP0"/>
<evidence type="ECO:0000256" key="1">
    <source>
        <dbReference type="SAM" id="MobiDB-lite"/>
    </source>
</evidence>
<dbReference type="InParanoid" id="A0A136ILP0"/>
<feature type="region of interest" description="Disordered" evidence="1">
    <location>
        <begin position="195"/>
        <end position="218"/>
    </location>
</feature>
<accession>A0A136ILP0</accession>
<evidence type="ECO:0000313" key="3">
    <source>
        <dbReference type="Proteomes" id="UP000070501"/>
    </source>
</evidence>
<gene>
    <name evidence="2" type="ORF">Micbo1qcDRAFT_180708</name>
</gene>
<organism evidence="2 3">
    <name type="scientific">Microdochium bolleyi</name>
    <dbReference type="NCBI Taxonomy" id="196109"/>
    <lineage>
        <taxon>Eukaryota</taxon>
        <taxon>Fungi</taxon>
        <taxon>Dikarya</taxon>
        <taxon>Ascomycota</taxon>
        <taxon>Pezizomycotina</taxon>
        <taxon>Sordariomycetes</taxon>
        <taxon>Xylariomycetidae</taxon>
        <taxon>Xylariales</taxon>
        <taxon>Microdochiaceae</taxon>
        <taxon>Microdochium</taxon>
    </lineage>
</organism>
<name>A0A136ILP0_9PEZI</name>